<reference evidence="2 3" key="1">
    <citation type="submission" date="2020-01" db="EMBL/GenBank/DDBJ databases">
        <title>Genome sequence of Arachis hypogaea, cultivar Shitouqi.</title>
        <authorList>
            <person name="Zhuang W."/>
            <person name="Chen H."/>
            <person name="Varshney R."/>
            <person name="Wang D."/>
            <person name="Ming R."/>
        </authorList>
    </citation>
    <scope>NUCLEOTIDE SEQUENCE [LARGE SCALE GENOMIC DNA]</scope>
    <source>
        <tissue evidence="2">Young leaf</tissue>
    </source>
</reference>
<keyword evidence="1" id="KW-0472">Membrane</keyword>
<evidence type="ECO:0000313" key="3">
    <source>
        <dbReference type="Proteomes" id="UP000464620"/>
    </source>
</evidence>
<evidence type="ECO:0000256" key="1">
    <source>
        <dbReference type="SAM" id="Phobius"/>
    </source>
</evidence>
<evidence type="ECO:0000313" key="2">
    <source>
        <dbReference type="EMBL" id="QHN77997.1"/>
    </source>
</evidence>
<name>A0A6B9V9T5_ARAHY</name>
<organism evidence="2 3">
    <name type="scientific">Arachis hypogaea</name>
    <name type="common">Peanut</name>
    <dbReference type="NCBI Taxonomy" id="3818"/>
    <lineage>
        <taxon>Eukaryota</taxon>
        <taxon>Viridiplantae</taxon>
        <taxon>Streptophyta</taxon>
        <taxon>Embryophyta</taxon>
        <taxon>Tracheophyta</taxon>
        <taxon>Spermatophyta</taxon>
        <taxon>Magnoliopsida</taxon>
        <taxon>eudicotyledons</taxon>
        <taxon>Gunneridae</taxon>
        <taxon>Pentapetalae</taxon>
        <taxon>rosids</taxon>
        <taxon>fabids</taxon>
        <taxon>Fabales</taxon>
        <taxon>Fabaceae</taxon>
        <taxon>Papilionoideae</taxon>
        <taxon>50 kb inversion clade</taxon>
        <taxon>dalbergioids sensu lato</taxon>
        <taxon>Dalbergieae</taxon>
        <taxon>Pterocarpus clade</taxon>
        <taxon>Arachis</taxon>
    </lineage>
</organism>
<gene>
    <name evidence="2" type="ORF">DS421_19g657700</name>
</gene>
<protein>
    <submittedName>
        <fullName evidence="2">Uncharacterized protein</fullName>
    </submittedName>
</protein>
<dbReference type="AlphaFoldDB" id="A0A6B9V9T5"/>
<sequence>MKKKKQQKMRRRKRKSSELCRTYQNNNTPKYFRFIPKYLRVTPKYLRFTPKFTANTEMSYATCTLKSTTKVSHQYKIHTEIQIYIENKLNHICIYTQIHWWMILVADFNVQIAFLYRKMFPLKLYFFLLLFLISFFFLVK</sequence>
<dbReference type="Proteomes" id="UP000464620">
    <property type="component" value="Chromosome B09"/>
</dbReference>
<keyword evidence="1" id="KW-1133">Transmembrane helix</keyword>
<keyword evidence="1" id="KW-0812">Transmembrane</keyword>
<dbReference type="EMBL" id="CP031001">
    <property type="protein sequence ID" value="QHN77997.1"/>
    <property type="molecule type" value="Genomic_DNA"/>
</dbReference>
<proteinExistence type="predicted"/>
<accession>A0A6B9V9T5</accession>
<feature type="transmembrane region" description="Helical" evidence="1">
    <location>
        <begin position="122"/>
        <end position="139"/>
    </location>
</feature>